<keyword evidence="4" id="KW-0963">Cytoplasm</keyword>
<evidence type="ECO:0000256" key="1">
    <source>
        <dbReference type="ARBA" id="ARBA00004300"/>
    </source>
</evidence>
<dbReference type="GO" id="GO:0001725">
    <property type="term" value="C:stress fiber"/>
    <property type="evidence" value="ECO:0007669"/>
    <property type="project" value="UniProtKB-SubCell"/>
</dbReference>
<evidence type="ECO:0000256" key="4">
    <source>
        <dbReference type="ARBA" id="ARBA00022490"/>
    </source>
</evidence>
<dbReference type="PANTHER" id="PTHR13034">
    <property type="entry name" value="DYNACTIN P62 SUBUNIT"/>
    <property type="match status" value="1"/>
</dbReference>
<dbReference type="PANTHER" id="PTHR13034:SF2">
    <property type="entry name" value="DYNACTIN SUBUNIT 4"/>
    <property type="match status" value="1"/>
</dbReference>
<keyword evidence="8" id="KW-0007">Acetylation</keyword>
<evidence type="ECO:0000256" key="3">
    <source>
        <dbReference type="ARBA" id="ARBA00004657"/>
    </source>
</evidence>
<evidence type="ECO:0000256" key="5">
    <source>
        <dbReference type="ARBA" id="ARBA00022499"/>
    </source>
</evidence>
<proteinExistence type="inferred from homology"/>
<evidence type="ECO:0000256" key="14">
    <source>
        <dbReference type="SAM" id="MobiDB-lite"/>
    </source>
</evidence>
<evidence type="ECO:0000313" key="16">
    <source>
        <dbReference type="Proteomes" id="UP000192596"/>
    </source>
</evidence>
<evidence type="ECO:0000256" key="11">
    <source>
        <dbReference type="ARBA" id="ARBA00034776"/>
    </source>
</evidence>
<feature type="compositionally biased region" description="Basic and acidic residues" evidence="14">
    <location>
        <begin position="106"/>
        <end position="122"/>
    </location>
</feature>
<evidence type="ECO:0000256" key="7">
    <source>
        <dbReference type="ARBA" id="ARBA00022843"/>
    </source>
</evidence>
<dbReference type="Proteomes" id="UP000192596">
    <property type="component" value="Unassembled WGS sequence"/>
</dbReference>
<reference evidence="16" key="1">
    <citation type="submission" date="2017-03" db="EMBL/GenBank/DDBJ databases">
        <title>Genomes of endolithic fungi from Antarctica.</title>
        <authorList>
            <person name="Coleine C."/>
            <person name="Masonjones S."/>
            <person name="Stajich J.E."/>
        </authorList>
    </citation>
    <scope>NUCLEOTIDE SEQUENCE [LARGE SCALE GENOMIC DNA]</scope>
    <source>
        <strain evidence="16">CCFEE 5527</strain>
    </source>
</reference>
<comment type="subunit">
    <text evidence="13">Subunit of dynactin, a multiprotein complex part of a tripartite complex with dynein and a adapter, such as BICDL1, BICD2 or HOOK3. The dynactin complex is built around ACTR1A/ACTB filament and consists of an actin-related filament composed of a shoulder domain, a pointed end and a barbed end. Its length is defined by its flexible shoulder domain. The soulder is composed of 2 DCTN1 subunits, 4 DCTN2 and 2 DCTN3. The 4 DCNT2 (via N-terminus) bind the ACTR1A filament and act as molecular rulers to determine the length. The pointed end is important for binding dynein-dynactin cargo adapters. Consists of 4 subunits: ACTR10, DCNT4, DCTN5 and DCTN6. The barbed end is composed of a CAPZA1:CAPZB heterodimers, which binds ACTR1A/ACTB filament and dynactin and stabilizes dynactin. Interacts with ATP7B, but not ATP7A, in a copper-dependent manner. Interacts with ANK2; this interaction is required for localization at costameres. Interacts with N4BP2L1.</text>
</comment>
<keyword evidence="5" id="KW-1017">Isopeptide bond</keyword>
<evidence type="ECO:0000256" key="12">
    <source>
        <dbReference type="ARBA" id="ARBA00034864"/>
    </source>
</evidence>
<feature type="region of interest" description="Disordered" evidence="14">
    <location>
        <begin position="89"/>
        <end position="122"/>
    </location>
</feature>
<dbReference type="GO" id="GO:0005869">
    <property type="term" value="C:dynactin complex"/>
    <property type="evidence" value="ECO:0007669"/>
    <property type="project" value="InterPro"/>
</dbReference>
<evidence type="ECO:0000256" key="8">
    <source>
        <dbReference type="ARBA" id="ARBA00022990"/>
    </source>
</evidence>
<feature type="region of interest" description="Disordered" evidence="14">
    <location>
        <begin position="373"/>
        <end position="414"/>
    </location>
</feature>
<gene>
    <name evidence="15" type="ORF">B0A48_11520</name>
</gene>
<name>A0A1V8SW34_9PEZI</name>
<dbReference type="STRING" id="1507870.A0A1V8SW34"/>
<dbReference type="Pfam" id="PF05502">
    <property type="entry name" value="Dynactin_p62"/>
    <property type="match status" value="1"/>
</dbReference>
<feature type="compositionally biased region" description="Basic and acidic residues" evidence="14">
    <location>
        <begin position="402"/>
        <end position="414"/>
    </location>
</feature>
<keyword evidence="10" id="KW-0206">Cytoskeleton</keyword>
<comment type="caution">
    <text evidence="15">The sequence shown here is derived from an EMBL/GenBank/DDBJ whole genome shotgun (WGS) entry which is preliminary data.</text>
</comment>
<evidence type="ECO:0000256" key="9">
    <source>
        <dbReference type="ARBA" id="ARBA00023054"/>
    </source>
</evidence>
<dbReference type="OrthoDB" id="283815at2759"/>
<sequence>MSNPPSTPTLPAQPTISIPSRISSSATNVRKFAVPNVRKELSGLPNIVGDNGIEEEYALRCQYCHWNSADVGIRLAKPTKLTEQLAKLRRARTDGPSRLQEDDEADAARAAETDPSKLQSRDHDDAFVKLTAFYREQLSESSDAPNPYGGSSYNSPANLARIMNIYGGLSHSALKKSREKPQPMREAHGLNGGVATFQVAGGDDEHDTARKIQTLGWDELASAQQRAIAPVNGEACFTNDLWPVSTRLRTKRGKHCKVCNQIVFRPEAKPGSTRTKVRMLAHDHIPKLTLQPLNAAARAQDPSFIVRTDQPYVEPSLRSHAAQQYVLTVSNPLFETVKVTLATPAITPGKVKSRVTILCPEFSIGPVGEMWDDALSSSTTSTSRPEDGSRKAAMASLTGGEDSERQPEAGKVWEKSRNRTKVILEIVPGALKEMSIVPKAEEAQASDELGEDEDVLQVPMFVRAEWMAEVSHPPGGKPEPKEPREIGYWCVLGVGRIAG</sequence>
<evidence type="ECO:0000256" key="13">
    <source>
        <dbReference type="ARBA" id="ARBA00093507"/>
    </source>
</evidence>
<dbReference type="EMBL" id="NAJO01000025">
    <property type="protein sequence ID" value="OQO03264.1"/>
    <property type="molecule type" value="Genomic_DNA"/>
</dbReference>
<evidence type="ECO:0000256" key="10">
    <source>
        <dbReference type="ARBA" id="ARBA00023212"/>
    </source>
</evidence>
<keyword evidence="16" id="KW-1185">Reference proteome</keyword>
<organism evidence="15 16">
    <name type="scientific">Cryoendolithus antarcticus</name>
    <dbReference type="NCBI Taxonomy" id="1507870"/>
    <lineage>
        <taxon>Eukaryota</taxon>
        <taxon>Fungi</taxon>
        <taxon>Dikarya</taxon>
        <taxon>Ascomycota</taxon>
        <taxon>Pezizomycotina</taxon>
        <taxon>Dothideomycetes</taxon>
        <taxon>Dothideomycetidae</taxon>
        <taxon>Cladosporiales</taxon>
        <taxon>Cladosporiaceae</taxon>
        <taxon>Cryoendolithus</taxon>
    </lineage>
</organism>
<keyword evidence="7" id="KW-0832">Ubl conjugation</keyword>
<evidence type="ECO:0000256" key="2">
    <source>
        <dbReference type="ARBA" id="ARBA00004529"/>
    </source>
</evidence>
<keyword evidence="9" id="KW-0175">Coiled coil</keyword>
<protein>
    <recommendedName>
        <fullName evidence="12">Dynactin subunit 4</fullName>
    </recommendedName>
</protein>
<evidence type="ECO:0000256" key="6">
    <source>
        <dbReference type="ARBA" id="ARBA00022553"/>
    </source>
</evidence>
<evidence type="ECO:0000313" key="15">
    <source>
        <dbReference type="EMBL" id="OQO03264.1"/>
    </source>
</evidence>
<accession>A0A1V8SW34</accession>
<comment type="similarity">
    <text evidence="11">Belongs to the dynactin subunit 4 family.</text>
</comment>
<comment type="subcellular location">
    <subcellularLocation>
        <location evidence="1">Cytoplasm</location>
        <location evidence="1">Cytoskeleton</location>
        <location evidence="1">Microtubule organizing center</location>
        <location evidence="1">Centrosome</location>
    </subcellularLocation>
    <subcellularLocation>
        <location evidence="2">Cytoplasm</location>
        <location evidence="2">Cytoskeleton</location>
        <location evidence="2">Stress fiber</location>
    </subcellularLocation>
    <subcellularLocation>
        <location evidence="3">Cytoplasm</location>
        <location evidence="3">Myofibril</location>
    </subcellularLocation>
</comment>
<keyword evidence="6" id="KW-0597">Phosphoprotein</keyword>
<dbReference type="InterPro" id="IPR008603">
    <property type="entry name" value="DCTN4"/>
</dbReference>
<dbReference type="AlphaFoldDB" id="A0A1V8SW34"/>
<dbReference type="InParanoid" id="A0A1V8SW34"/>